<evidence type="ECO:0008006" key="5">
    <source>
        <dbReference type="Google" id="ProtNLM"/>
    </source>
</evidence>
<organism evidence="3 4">
    <name type="scientific">Mycena venus</name>
    <dbReference type="NCBI Taxonomy" id="2733690"/>
    <lineage>
        <taxon>Eukaryota</taxon>
        <taxon>Fungi</taxon>
        <taxon>Dikarya</taxon>
        <taxon>Basidiomycota</taxon>
        <taxon>Agaricomycotina</taxon>
        <taxon>Agaricomycetes</taxon>
        <taxon>Agaricomycetidae</taxon>
        <taxon>Agaricales</taxon>
        <taxon>Marasmiineae</taxon>
        <taxon>Mycenaceae</taxon>
        <taxon>Mycena</taxon>
    </lineage>
</organism>
<feature type="region of interest" description="Disordered" evidence="1">
    <location>
        <begin position="365"/>
        <end position="398"/>
    </location>
</feature>
<keyword evidence="2" id="KW-1133">Transmembrane helix</keyword>
<dbReference type="OrthoDB" id="3245083at2759"/>
<keyword evidence="2" id="KW-0812">Transmembrane</keyword>
<evidence type="ECO:0000256" key="1">
    <source>
        <dbReference type="SAM" id="MobiDB-lite"/>
    </source>
</evidence>
<feature type="region of interest" description="Disordered" evidence="1">
    <location>
        <begin position="207"/>
        <end position="230"/>
    </location>
</feature>
<dbReference type="AlphaFoldDB" id="A0A8H6XY95"/>
<feature type="transmembrane region" description="Helical" evidence="2">
    <location>
        <begin position="182"/>
        <end position="201"/>
    </location>
</feature>
<comment type="caution">
    <text evidence="3">The sequence shown here is derived from an EMBL/GenBank/DDBJ whole genome shotgun (WGS) entry which is preliminary data.</text>
</comment>
<keyword evidence="2" id="KW-0472">Membrane</keyword>
<feature type="region of interest" description="Disordered" evidence="1">
    <location>
        <begin position="118"/>
        <end position="141"/>
    </location>
</feature>
<protein>
    <recommendedName>
        <fullName evidence="5">Transmembrane protein</fullName>
    </recommendedName>
</protein>
<feature type="compositionally biased region" description="Polar residues" evidence="1">
    <location>
        <begin position="219"/>
        <end position="230"/>
    </location>
</feature>
<proteinExistence type="predicted"/>
<evidence type="ECO:0000313" key="3">
    <source>
        <dbReference type="EMBL" id="KAF7350523.1"/>
    </source>
</evidence>
<gene>
    <name evidence="3" type="ORF">MVEN_01357900</name>
</gene>
<dbReference type="Proteomes" id="UP000620124">
    <property type="component" value="Unassembled WGS sequence"/>
</dbReference>
<evidence type="ECO:0000256" key="2">
    <source>
        <dbReference type="SAM" id="Phobius"/>
    </source>
</evidence>
<evidence type="ECO:0000313" key="4">
    <source>
        <dbReference type="Proteomes" id="UP000620124"/>
    </source>
</evidence>
<feature type="compositionally biased region" description="Low complexity" evidence="1">
    <location>
        <begin position="365"/>
        <end position="380"/>
    </location>
</feature>
<keyword evidence="4" id="KW-1185">Reference proteome</keyword>
<reference evidence="3" key="1">
    <citation type="submission" date="2020-05" db="EMBL/GenBank/DDBJ databases">
        <title>Mycena genomes resolve the evolution of fungal bioluminescence.</title>
        <authorList>
            <person name="Tsai I.J."/>
        </authorList>
    </citation>
    <scope>NUCLEOTIDE SEQUENCE</scope>
    <source>
        <strain evidence="3">CCC161011</strain>
    </source>
</reference>
<name>A0A8H6XY95_9AGAR</name>
<dbReference type="EMBL" id="JACAZI010000010">
    <property type="protein sequence ID" value="KAF7350523.1"/>
    <property type="molecule type" value="Genomic_DNA"/>
</dbReference>
<sequence>MHLQKTRLVLYLVDRAAKSSNVAWISPLEQDIYGPGSTILAKWASRQTINSPSFRLCMVSSSSSEPSGCGATVWPEVTESAGQYQAPVTVPDDLWDGLFFLEMKDASEAEMRSPVFALSPTGASEPVTGSEPQAQAPLGPANLPTVSIAPLTSSLVSSPVSSAASINPNVLSAKSTLSPASYAVPLSAVAAIILIASLLFLKHRRKRGSELQRSEKLPSRTSSCKSNSSEVGHAFRVLSRHYGYAASSPPKKDPKPRPPTLDAFPYPAYAQWGPPALSYGYEAHSRDSLMHMTTHRSDSPRPLAPVEEPCRDERARLPPDSDHGQFHICEERSRNTRRALRLPTSLAASHIVRVQLDAALPAPRSAAALPPATPSPAEATTHTDSPLGSPPADRECNERELYARVASKLSMYRPRRS</sequence>
<feature type="compositionally biased region" description="Basic and acidic residues" evidence="1">
    <location>
        <begin position="208"/>
        <end position="218"/>
    </location>
</feature>
<accession>A0A8H6XY95</accession>